<dbReference type="Proteomes" id="UP001187192">
    <property type="component" value="Unassembled WGS sequence"/>
</dbReference>
<keyword evidence="1" id="KW-0812">Transmembrane</keyword>
<keyword evidence="1" id="KW-0472">Membrane</keyword>
<keyword evidence="3" id="KW-1185">Reference proteome</keyword>
<dbReference type="EMBL" id="BTGU01005282">
    <property type="protein sequence ID" value="GMN21486.1"/>
    <property type="molecule type" value="Genomic_DNA"/>
</dbReference>
<organism evidence="2 3">
    <name type="scientific">Ficus carica</name>
    <name type="common">Common fig</name>
    <dbReference type="NCBI Taxonomy" id="3494"/>
    <lineage>
        <taxon>Eukaryota</taxon>
        <taxon>Viridiplantae</taxon>
        <taxon>Streptophyta</taxon>
        <taxon>Embryophyta</taxon>
        <taxon>Tracheophyta</taxon>
        <taxon>Spermatophyta</taxon>
        <taxon>Magnoliopsida</taxon>
        <taxon>eudicotyledons</taxon>
        <taxon>Gunneridae</taxon>
        <taxon>Pentapetalae</taxon>
        <taxon>rosids</taxon>
        <taxon>fabids</taxon>
        <taxon>Rosales</taxon>
        <taxon>Moraceae</taxon>
        <taxon>Ficeae</taxon>
        <taxon>Ficus</taxon>
    </lineage>
</organism>
<accession>A0AA87ZBA2</accession>
<sequence>MDSISLSESEIPVSLLMWVIIFYVFAFGQFFMKWFLLPQMKHLVDLLLLKFLLFLRNLHDPFFLEKNLFRLKPFFFLNFLVLDDGLKEQEEQEHPGVGLFGHLVSSSLLMQILSNCFICFMYS</sequence>
<evidence type="ECO:0000313" key="3">
    <source>
        <dbReference type="Proteomes" id="UP001187192"/>
    </source>
</evidence>
<evidence type="ECO:0000313" key="2">
    <source>
        <dbReference type="EMBL" id="GMN21486.1"/>
    </source>
</evidence>
<feature type="transmembrane region" description="Helical" evidence="1">
    <location>
        <begin position="15"/>
        <end position="36"/>
    </location>
</feature>
<evidence type="ECO:0000256" key="1">
    <source>
        <dbReference type="SAM" id="Phobius"/>
    </source>
</evidence>
<protein>
    <submittedName>
        <fullName evidence="2">Uncharacterized protein</fullName>
    </submittedName>
</protein>
<comment type="caution">
    <text evidence="2">The sequence shown here is derived from an EMBL/GenBank/DDBJ whole genome shotgun (WGS) entry which is preliminary data.</text>
</comment>
<proteinExistence type="predicted"/>
<dbReference type="AlphaFoldDB" id="A0AA87ZBA2"/>
<keyword evidence="1" id="KW-1133">Transmembrane helix</keyword>
<reference evidence="2" key="1">
    <citation type="submission" date="2023-07" db="EMBL/GenBank/DDBJ databases">
        <title>draft genome sequence of fig (Ficus carica).</title>
        <authorList>
            <person name="Takahashi T."/>
            <person name="Nishimura K."/>
        </authorList>
    </citation>
    <scope>NUCLEOTIDE SEQUENCE</scope>
</reference>
<name>A0AA87ZBA2_FICCA</name>
<gene>
    <name evidence="2" type="ORF">TIFTF001_047285</name>
</gene>